<feature type="compositionally biased region" description="Basic and acidic residues" evidence="1">
    <location>
        <begin position="732"/>
        <end position="749"/>
    </location>
</feature>
<sequence>MGNLHKWFSGSKSKDGKSGWVNVKTGGTCASDEPGEGTPKCVSSSKRASMTKSERESASRRKKAADPGQQQKSGAAKPTYVSTDKPKKMKKEHFSNWRDDTPEPMVNELFGMGKKKEKKNNGSGGSFSASTAEANARSRGWKPENEKPKPMGAFGPEKGKSKSPDQFKNVKKALGIRPKTEPKVTSQTKPEPKVTSQTKPEPKVTSQTKPDPTPKSNPYSGKDKLKPQSFSTAVKSGTKMKKSTPSAPGKIVTQQGNQKEQFSNWRDNYVATEHEFIDLIKPEPMVGISETKEGQMKSGREQYKKEKEEGRYGGTKPSNERVAKLMKKLKEETKQDGPEPTTKQTRGAMKNIRSKMNTASHKDPDKKKTKQELAFQKARAKAWGMTEEKMSERDKEVAKYREQAKKKTTMPDGDVGHDIHKRAVDQYNKQNPSKKVKEEVEISEEDKKGSGSGKKDACYNKVKASASVWPSAYASGRLVQCRKKGAANYGKSKNEEFISIVASEYFINEGLNDEGVAELVDLLGPIQFGELVNEIAEGVEEDLLTEARAGGVKIEPKNKSGTRVSDLSKGARTRAINTLRKEKAAKRAGEGEGGKGSLKDSLKSQAKAAKKSEPKKAKKEEPKKEAAKPAVEKAKATQPKKRGFLDSVARQVNKGMDRHRKAMELARETGKVAKKAANIGGQVAKGAVQGVKDTAKTTKNVADKLKEEYVLVVSEEWKPDPTEKREKKAAKLGRDEEIEKGKSKKYGRDESKIDKLYKRRMAVQFKKKMSEERLDELKCWKGYKRKKGSTPGAPGSCVKEGFSSWRDDLDLMEGVAAWQRKFVSEESKRELQILASKGDKAAMKKLHQLRADGKIGKEPGFEPKRDLPEGAAWTRKEGKNKAGGLNEKGRKSYERENPGSDLKAPQPEGGSRKKSFCARMSGMKKKLTSSKTANDPDSRINKSLRKWNC</sequence>
<feature type="compositionally biased region" description="Basic and acidic residues" evidence="1">
    <location>
        <begin position="318"/>
        <end position="337"/>
    </location>
</feature>
<gene>
    <name evidence="3" type="ORF">Syn7803C14_122</name>
</gene>
<evidence type="ECO:0000313" key="4">
    <source>
        <dbReference type="Proteomes" id="UP000185297"/>
    </source>
</evidence>
<feature type="compositionally biased region" description="Basic and acidic residues" evidence="1">
    <location>
        <begin position="610"/>
        <end position="635"/>
    </location>
</feature>
<accession>A0A0E3I4K0</accession>
<evidence type="ECO:0000259" key="2">
    <source>
        <dbReference type="Pfam" id="PF19846"/>
    </source>
</evidence>
<feature type="compositionally biased region" description="Basic and acidic residues" evidence="1">
    <location>
        <begin position="849"/>
        <end position="880"/>
    </location>
</feature>
<dbReference type="EMBL" id="KJ019144">
    <property type="protein sequence ID" value="AIX41773.1"/>
    <property type="molecule type" value="Genomic_DNA"/>
</dbReference>
<dbReference type="Proteomes" id="UP000185297">
    <property type="component" value="Segment"/>
</dbReference>
<feature type="compositionally biased region" description="Basic and acidic residues" evidence="1">
    <location>
        <begin position="579"/>
        <end position="602"/>
    </location>
</feature>
<feature type="compositionally biased region" description="Basic and acidic residues" evidence="1">
    <location>
        <begin position="435"/>
        <end position="457"/>
    </location>
</feature>
<reference evidence="3 4" key="1">
    <citation type="submission" date="2013-12" db="EMBL/GenBank/DDBJ databases">
        <title>Ecological redundancy of diverse viral populations within a natural community.</title>
        <authorList>
            <person name="Gregory A.C."/>
            <person name="LaButti K."/>
            <person name="Copeland A."/>
            <person name="Woyke T."/>
            <person name="Sullivan M.B."/>
        </authorList>
    </citation>
    <scope>NUCLEOTIDE SEQUENCE [LARGE SCALE GENOMIC DNA]</scope>
    <source>
        <strain evidence="3">Syn7803C14</strain>
    </source>
</reference>
<feature type="compositionally biased region" description="Basic and acidic residues" evidence="1">
    <location>
        <begin position="887"/>
        <end position="898"/>
    </location>
</feature>
<feature type="region of interest" description="Disordered" evidence="1">
    <location>
        <begin position="1"/>
        <end position="260"/>
    </location>
</feature>
<feature type="domain" description="DUF6321" evidence="2">
    <location>
        <begin position="878"/>
        <end position="947"/>
    </location>
</feature>
<dbReference type="Pfam" id="PF19846">
    <property type="entry name" value="DUF6321"/>
    <property type="match status" value="1"/>
</dbReference>
<feature type="region of interest" description="Disordered" evidence="1">
    <location>
        <begin position="287"/>
        <end position="457"/>
    </location>
</feature>
<feature type="compositionally biased region" description="Basic and acidic residues" evidence="1">
    <location>
        <begin position="290"/>
        <end position="311"/>
    </location>
</feature>
<name>A0A0E3I4K0_9CAUD</name>
<evidence type="ECO:0000313" key="3">
    <source>
        <dbReference type="EMBL" id="AIX41773.1"/>
    </source>
</evidence>
<organism evidence="3 4">
    <name type="scientific">Synechococcus phage ACG-2014f</name>
    <dbReference type="NCBI Taxonomy" id="1493511"/>
    <lineage>
        <taxon>Viruses</taxon>
        <taxon>Duplodnaviria</taxon>
        <taxon>Heunggongvirae</taxon>
        <taxon>Uroviricota</taxon>
        <taxon>Caudoviricetes</taxon>
        <taxon>Pantevenvirales</taxon>
        <taxon>Kyanoviridae</taxon>
        <taxon>Atlauavirus</taxon>
        <taxon>Atlauavirus tusconc8</taxon>
    </lineage>
</organism>
<feature type="compositionally biased region" description="Basic residues" evidence="1">
    <location>
        <begin position="912"/>
        <end position="928"/>
    </location>
</feature>
<feature type="compositionally biased region" description="Polar residues" evidence="1">
    <location>
        <begin position="41"/>
        <end position="51"/>
    </location>
</feature>
<feature type="compositionally biased region" description="Polar residues" evidence="1">
    <location>
        <begin position="183"/>
        <end position="219"/>
    </location>
</feature>
<protein>
    <recommendedName>
        <fullName evidence="2">DUF6321 domain-containing protein</fullName>
    </recommendedName>
</protein>
<proteinExistence type="predicted"/>
<feature type="region of interest" description="Disordered" evidence="1">
    <location>
        <begin position="718"/>
        <end position="749"/>
    </location>
</feature>
<evidence type="ECO:0000256" key="1">
    <source>
        <dbReference type="SAM" id="MobiDB-lite"/>
    </source>
</evidence>
<feature type="compositionally biased region" description="Basic and acidic residues" evidence="1">
    <location>
        <begin position="92"/>
        <end position="101"/>
    </location>
</feature>
<feature type="compositionally biased region" description="Basic and acidic residues" evidence="1">
    <location>
        <begin position="414"/>
        <end position="424"/>
    </location>
</feature>
<feature type="compositionally biased region" description="Basic and acidic residues" evidence="1">
    <location>
        <begin position="386"/>
        <end position="405"/>
    </location>
</feature>
<dbReference type="InterPro" id="IPR046284">
    <property type="entry name" value="DUF6321"/>
</dbReference>
<feature type="region of interest" description="Disordered" evidence="1">
    <location>
        <begin position="846"/>
        <end position="949"/>
    </location>
</feature>
<feature type="region of interest" description="Disordered" evidence="1">
    <location>
        <begin position="555"/>
        <end position="657"/>
    </location>
</feature>